<accession>A0A1R4H0Z0</accession>
<keyword evidence="2" id="KW-1185">Reference proteome</keyword>
<evidence type="ECO:0008006" key="3">
    <source>
        <dbReference type="Google" id="ProtNLM"/>
    </source>
</evidence>
<reference evidence="2" key="1">
    <citation type="submission" date="2017-02" db="EMBL/GenBank/DDBJ databases">
        <authorList>
            <person name="Daims H."/>
        </authorList>
    </citation>
    <scope>NUCLEOTIDE SEQUENCE [LARGE SCALE GENOMIC DNA]</scope>
</reference>
<name>A0A1R4H0Z0_9GAMM</name>
<sequence>MNKTAIFIFSDPKNGGEEALGRAFNGLAAAYDIKQSGGEVSVTFQGAGTRWASLITQTDHPLNGLYELVKDNIAGVSCGCADVFGAAEDAKACGFEFIKENSVPGTSGLASFSKLLKFGTTILTF</sequence>
<dbReference type="OrthoDB" id="9807925at2"/>
<dbReference type="Proteomes" id="UP000195667">
    <property type="component" value="Unassembled WGS sequence"/>
</dbReference>
<gene>
    <name evidence="1" type="ORF">CRENPOLYSF1_1250001</name>
</gene>
<evidence type="ECO:0000313" key="1">
    <source>
        <dbReference type="EMBL" id="SJM89872.1"/>
    </source>
</evidence>
<evidence type="ECO:0000313" key="2">
    <source>
        <dbReference type="Proteomes" id="UP000195667"/>
    </source>
</evidence>
<dbReference type="EMBL" id="FUKI01000030">
    <property type="protein sequence ID" value="SJM89872.1"/>
    <property type="molecule type" value="Genomic_DNA"/>
</dbReference>
<dbReference type="AlphaFoldDB" id="A0A1R4H0Z0"/>
<organism evidence="1 2">
    <name type="scientific">Crenothrix polyspora</name>
    <dbReference type="NCBI Taxonomy" id="360316"/>
    <lineage>
        <taxon>Bacteria</taxon>
        <taxon>Pseudomonadati</taxon>
        <taxon>Pseudomonadota</taxon>
        <taxon>Gammaproteobacteria</taxon>
        <taxon>Methylococcales</taxon>
        <taxon>Crenotrichaceae</taxon>
        <taxon>Crenothrix</taxon>
    </lineage>
</organism>
<proteinExistence type="predicted"/>
<protein>
    <recommendedName>
        <fullName evidence="3">DsrE family protein</fullName>
    </recommendedName>
</protein>
<dbReference type="RefSeq" id="WP_087142305.1">
    <property type="nucleotide sequence ID" value="NZ_FUKI01000030.1"/>
</dbReference>